<protein>
    <submittedName>
        <fullName evidence="1">Uncharacterized protein</fullName>
    </submittedName>
</protein>
<gene>
    <name evidence="1" type="ORF">ACFOZ9_01615</name>
</gene>
<comment type="caution">
    <text evidence="1">The sequence shown here is derived from an EMBL/GenBank/DDBJ whole genome shotgun (WGS) entry which is preliminary data.</text>
</comment>
<sequence>MIYDEYRNDLDAIELEIREFWNTEPKAPKVIAAGSATPAELRAYADAKETYDQDHGAWKAALNLHDDKKKRIAAEIGSRFAPTYLGEFAYLHSVISYPAYEKGHHAGTYEIELHYKDLAELVVAAARATLAHQAGG</sequence>
<dbReference type="Proteomes" id="UP001595998">
    <property type="component" value="Unassembled WGS sequence"/>
</dbReference>
<accession>A0ABV8XL07</accession>
<evidence type="ECO:0000313" key="2">
    <source>
        <dbReference type="Proteomes" id="UP001595998"/>
    </source>
</evidence>
<name>A0ABV8XL07_9DEIO</name>
<reference evidence="2" key="1">
    <citation type="journal article" date="2019" name="Int. J. Syst. Evol. Microbiol.">
        <title>The Global Catalogue of Microorganisms (GCM) 10K type strain sequencing project: providing services to taxonomists for standard genome sequencing and annotation.</title>
        <authorList>
            <consortium name="The Broad Institute Genomics Platform"/>
            <consortium name="The Broad Institute Genome Sequencing Center for Infectious Disease"/>
            <person name="Wu L."/>
            <person name="Ma J."/>
        </authorList>
    </citation>
    <scope>NUCLEOTIDE SEQUENCE [LARGE SCALE GENOMIC DNA]</scope>
    <source>
        <strain evidence="2">CCUG 56029</strain>
    </source>
</reference>
<dbReference type="EMBL" id="JBHSEH010000004">
    <property type="protein sequence ID" value="MFC4424890.1"/>
    <property type="molecule type" value="Genomic_DNA"/>
</dbReference>
<evidence type="ECO:0000313" key="1">
    <source>
        <dbReference type="EMBL" id="MFC4424890.1"/>
    </source>
</evidence>
<dbReference type="RefSeq" id="WP_380035580.1">
    <property type="nucleotide sequence ID" value="NZ_JBHSEH010000004.1"/>
</dbReference>
<organism evidence="1 2">
    <name type="scientific">Deinococcus navajonensis</name>
    <dbReference type="NCBI Taxonomy" id="309884"/>
    <lineage>
        <taxon>Bacteria</taxon>
        <taxon>Thermotogati</taxon>
        <taxon>Deinococcota</taxon>
        <taxon>Deinococci</taxon>
        <taxon>Deinococcales</taxon>
        <taxon>Deinococcaceae</taxon>
        <taxon>Deinococcus</taxon>
    </lineage>
</organism>
<keyword evidence="2" id="KW-1185">Reference proteome</keyword>
<proteinExistence type="predicted"/>